<protein>
    <recommendedName>
        <fullName evidence="3">Diguanylate cyclase</fullName>
    </recommendedName>
</protein>
<accession>A0A135I5R7</accession>
<evidence type="ECO:0000313" key="2">
    <source>
        <dbReference type="Proteomes" id="UP000070529"/>
    </source>
</evidence>
<organism evidence="1 2">
    <name type="scientific">Enterovibrio coralii</name>
    <dbReference type="NCBI Taxonomy" id="294935"/>
    <lineage>
        <taxon>Bacteria</taxon>
        <taxon>Pseudomonadati</taxon>
        <taxon>Pseudomonadota</taxon>
        <taxon>Gammaproteobacteria</taxon>
        <taxon>Vibrionales</taxon>
        <taxon>Vibrionaceae</taxon>
        <taxon>Enterovibrio</taxon>
    </lineage>
</organism>
<evidence type="ECO:0000313" key="1">
    <source>
        <dbReference type="EMBL" id="KXF80781.1"/>
    </source>
</evidence>
<name>A0A135I5R7_9GAMM</name>
<sequence>MLNDMLLTELIDHLNQPAFLTDMVTRKILYSNTAHENLMNSVALSSTSRNIDNLILQQPSPLIVAELEYCKHVENTAIESMSTTIAREIFGGQVYFTLRTVVLFNEKPALFSLIFKSETIDKISCNEMESFVI</sequence>
<evidence type="ECO:0008006" key="3">
    <source>
        <dbReference type="Google" id="ProtNLM"/>
    </source>
</evidence>
<dbReference type="AlphaFoldDB" id="A0A135I5R7"/>
<reference evidence="1 2" key="1">
    <citation type="submission" date="2015-11" db="EMBL/GenBank/DDBJ databases">
        <title>Genomic Taxonomy of the Vibrionaceae.</title>
        <authorList>
            <person name="Gomez-Gil B."/>
            <person name="Enciso-Ibarra J."/>
        </authorList>
    </citation>
    <scope>NUCLEOTIDE SEQUENCE [LARGE SCALE GENOMIC DNA]</scope>
    <source>
        <strain evidence="1 2">CAIM 912</strain>
    </source>
</reference>
<keyword evidence="2" id="KW-1185">Reference proteome</keyword>
<proteinExistence type="predicted"/>
<dbReference type="Proteomes" id="UP000070529">
    <property type="component" value="Unassembled WGS sequence"/>
</dbReference>
<dbReference type="EMBL" id="LNTY01000049">
    <property type="protein sequence ID" value="KXF80781.1"/>
    <property type="molecule type" value="Genomic_DNA"/>
</dbReference>
<gene>
    <name evidence="1" type="ORF">ATN88_16005</name>
</gene>
<comment type="caution">
    <text evidence="1">The sequence shown here is derived from an EMBL/GenBank/DDBJ whole genome shotgun (WGS) entry which is preliminary data.</text>
</comment>